<sequence length="84" mass="9598">MEIQNTRPTHKPSLASASMRQRLLSFSVQQFPPSLYKACSDHTKAYKCFANNLQTDHRNQALSISAVLKDCFKQSNARWQSSDH</sequence>
<keyword evidence="2" id="KW-1185">Reference proteome</keyword>
<dbReference type="EMBL" id="MDYQ01000547">
    <property type="protein sequence ID" value="PRP73776.1"/>
    <property type="molecule type" value="Genomic_DNA"/>
</dbReference>
<organism evidence="1 2">
    <name type="scientific">Planoprotostelium fungivorum</name>
    <dbReference type="NCBI Taxonomy" id="1890364"/>
    <lineage>
        <taxon>Eukaryota</taxon>
        <taxon>Amoebozoa</taxon>
        <taxon>Evosea</taxon>
        <taxon>Variosea</taxon>
        <taxon>Cavosteliida</taxon>
        <taxon>Cavosteliaceae</taxon>
        <taxon>Planoprotostelium</taxon>
    </lineage>
</organism>
<evidence type="ECO:0000313" key="1">
    <source>
        <dbReference type="EMBL" id="PRP73776.1"/>
    </source>
</evidence>
<proteinExistence type="predicted"/>
<dbReference type="AlphaFoldDB" id="A0A2P6MQ15"/>
<protein>
    <submittedName>
        <fullName evidence="1">Uncharacterized protein</fullName>
    </submittedName>
</protein>
<accession>A0A2P6MQ15</accession>
<name>A0A2P6MQ15_9EUKA</name>
<dbReference type="InParanoid" id="A0A2P6MQ15"/>
<evidence type="ECO:0000313" key="2">
    <source>
        <dbReference type="Proteomes" id="UP000241769"/>
    </source>
</evidence>
<reference evidence="1 2" key="1">
    <citation type="journal article" date="2018" name="Genome Biol. Evol.">
        <title>Multiple Roots of Fruiting Body Formation in Amoebozoa.</title>
        <authorList>
            <person name="Hillmann F."/>
            <person name="Forbes G."/>
            <person name="Novohradska S."/>
            <person name="Ferling I."/>
            <person name="Riege K."/>
            <person name="Groth M."/>
            <person name="Westermann M."/>
            <person name="Marz M."/>
            <person name="Spaller T."/>
            <person name="Winckler T."/>
            <person name="Schaap P."/>
            <person name="Glockner G."/>
        </authorList>
    </citation>
    <scope>NUCLEOTIDE SEQUENCE [LARGE SCALE GENOMIC DNA]</scope>
    <source>
        <strain evidence="1 2">Jena</strain>
    </source>
</reference>
<comment type="caution">
    <text evidence="1">The sequence shown here is derived from an EMBL/GenBank/DDBJ whole genome shotgun (WGS) entry which is preliminary data.</text>
</comment>
<gene>
    <name evidence="1" type="ORF">PROFUN_16525</name>
</gene>
<dbReference type="Proteomes" id="UP000241769">
    <property type="component" value="Unassembled WGS sequence"/>
</dbReference>